<dbReference type="GeneID" id="36287886"/>
<accession>A0A177A705</accession>
<dbReference type="Proteomes" id="UP000077154">
    <property type="component" value="Unassembled WGS sequence"/>
</dbReference>
<dbReference type="EMBL" id="KV441400">
    <property type="protein sequence ID" value="OAF57252.1"/>
    <property type="molecule type" value="Genomic_DNA"/>
</dbReference>
<gene>
    <name evidence="1" type="ORF">VC83_04816</name>
</gene>
<name>A0A177A705_9PEZI</name>
<organism evidence="1">
    <name type="scientific">Pseudogymnoascus destructans</name>
    <dbReference type="NCBI Taxonomy" id="655981"/>
    <lineage>
        <taxon>Eukaryota</taxon>
        <taxon>Fungi</taxon>
        <taxon>Dikarya</taxon>
        <taxon>Ascomycota</taxon>
        <taxon>Pezizomycotina</taxon>
        <taxon>Leotiomycetes</taxon>
        <taxon>Thelebolales</taxon>
        <taxon>Thelebolaceae</taxon>
        <taxon>Pseudogymnoascus</taxon>
    </lineage>
</organism>
<reference evidence="1" key="1">
    <citation type="submission" date="2016-03" db="EMBL/GenBank/DDBJ databases">
        <title>Updated assembly of Pseudogymnoascus destructans, the fungus causing white-nose syndrome of bats.</title>
        <authorList>
            <person name="Palmer J.M."/>
            <person name="Drees K.P."/>
            <person name="Foster J.T."/>
            <person name="Lindner D.L."/>
        </authorList>
    </citation>
    <scope>NUCLEOTIDE SEQUENCE [LARGE SCALE GENOMIC DNA]</scope>
    <source>
        <strain evidence="1">20631-21</strain>
    </source>
</reference>
<sequence>MQLANTLPARPADGSLRNEEIGRFWAHPEQYLASIAAVVVKNCRAMGTTAAARVLSSRPVSTNDIDDIWEYDGLNNDQISSFICDGDARESTLSIIPLASSRRKPVHHSRQSRGGGGLWGSCMATEVARGHSSEQ</sequence>
<dbReference type="AlphaFoldDB" id="A0A177A705"/>
<dbReference type="RefSeq" id="XP_024322542.1">
    <property type="nucleotide sequence ID" value="XM_024468444.1"/>
</dbReference>
<proteinExistence type="predicted"/>
<evidence type="ECO:0000313" key="1">
    <source>
        <dbReference type="EMBL" id="OAF57252.1"/>
    </source>
</evidence>
<protein>
    <submittedName>
        <fullName evidence="1">Uncharacterized protein</fullName>
    </submittedName>
</protein>